<protein>
    <submittedName>
        <fullName evidence="1">Uncharacterized protein</fullName>
    </submittedName>
</protein>
<organism evidence="1 2">
    <name type="scientific">Monosporascus ibericus</name>
    <dbReference type="NCBI Taxonomy" id="155417"/>
    <lineage>
        <taxon>Eukaryota</taxon>
        <taxon>Fungi</taxon>
        <taxon>Dikarya</taxon>
        <taxon>Ascomycota</taxon>
        <taxon>Pezizomycotina</taxon>
        <taxon>Sordariomycetes</taxon>
        <taxon>Xylariomycetidae</taxon>
        <taxon>Xylariales</taxon>
        <taxon>Xylariales incertae sedis</taxon>
        <taxon>Monosporascus</taxon>
    </lineage>
</organism>
<proteinExistence type="predicted"/>
<comment type="caution">
    <text evidence="1">The sequence shown here is derived from an EMBL/GenBank/DDBJ whole genome shotgun (WGS) entry which is preliminary data.</text>
</comment>
<reference evidence="1 2" key="1">
    <citation type="submission" date="2018-06" db="EMBL/GenBank/DDBJ databases">
        <title>Complete Genomes of Monosporascus.</title>
        <authorList>
            <person name="Robinson A.J."/>
            <person name="Natvig D.O."/>
        </authorList>
    </citation>
    <scope>NUCLEOTIDE SEQUENCE [LARGE SCALE GENOMIC DNA]</scope>
    <source>
        <strain evidence="1 2">CBS 110550</strain>
    </source>
</reference>
<dbReference type="AlphaFoldDB" id="A0A4Q4SZH4"/>
<sequence length="127" mass="14210">MSQTNPPAGVAREDGTVSLRLERLAQPLHQPRSFRHYQRAVDAVAAEDIAEAPGDHKRDLFGENGRGAHLKLKPETRIDRICADIIGIAEDDLAFDLLWEAGQDVRERLIPFRSFRGRGISGVLFRP</sequence>
<keyword evidence="2" id="KW-1185">Reference proteome</keyword>
<dbReference type="EMBL" id="QJNU01000681">
    <property type="protein sequence ID" value="RYO89794.1"/>
    <property type="molecule type" value="Genomic_DNA"/>
</dbReference>
<dbReference type="Proteomes" id="UP000293360">
    <property type="component" value="Unassembled WGS sequence"/>
</dbReference>
<gene>
    <name evidence="1" type="ORF">DL764_008532</name>
</gene>
<accession>A0A4Q4SZH4</accession>
<evidence type="ECO:0000313" key="1">
    <source>
        <dbReference type="EMBL" id="RYO89794.1"/>
    </source>
</evidence>
<evidence type="ECO:0000313" key="2">
    <source>
        <dbReference type="Proteomes" id="UP000293360"/>
    </source>
</evidence>
<name>A0A4Q4SZH4_9PEZI</name>